<organism evidence="2 3">
    <name type="scientific">Batillaria attramentaria</name>
    <dbReference type="NCBI Taxonomy" id="370345"/>
    <lineage>
        <taxon>Eukaryota</taxon>
        <taxon>Metazoa</taxon>
        <taxon>Spiralia</taxon>
        <taxon>Lophotrochozoa</taxon>
        <taxon>Mollusca</taxon>
        <taxon>Gastropoda</taxon>
        <taxon>Caenogastropoda</taxon>
        <taxon>Sorbeoconcha</taxon>
        <taxon>Cerithioidea</taxon>
        <taxon>Batillariidae</taxon>
        <taxon>Batillaria</taxon>
    </lineage>
</organism>
<protein>
    <submittedName>
        <fullName evidence="2">Uncharacterized protein</fullName>
    </submittedName>
</protein>
<sequence>MRQSGVQEVEDRRPPRTLSLPNSGQHVPTGDHHVIPVPVGKAAQEELGMDHTGIDRRTIVVLGTTRDVKSLQKRRAEIGDEGFRREGVGRWAGEKGGVVEEVAGGGR</sequence>
<comment type="caution">
    <text evidence="2">The sequence shown here is derived from an EMBL/GenBank/DDBJ whole genome shotgun (WGS) entry which is preliminary data.</text>
</comment>
<keyword evidence="3" id="KW-1185">Reference proteome</keyword>
<evidence type="ECO:0000313" key="2">
    <source>
        <dbReference type="EMBL" id="KAK7499763.1"/>
    </source>
</evidence>
<dbReference type="AlphaFoldDB" id="A0ABD0LK38"/>
<dbReference type="Proteomes" id="UP001519460">
    <property type="component" value="Unassembled WGS sequence"/>
</dbReference>
<accession>A0ABD0LK38</accession>
<dbReference type="EMBL" id="JACVVK020000042">
    <property type="protein sequence ID" value="KAK7499763.1"/>
    <property type="molecule type" value="Genomic_DNA"/>
</dbReference>
<reference evidence="2 3" key="1">
    <citation type="journal article" date="2023" name="Sci. Data">
        <title>Genome assembly of the Korean intertidal mud-creeper Batillaria attramentaria.</title>
        <authorList>
            <person name="Patra A.K."/>
            <person name="Ho P.T."/>
            <person name="Jun S."/>
            <person name="Lee S.J."/>
            <person name="Kim Y."/>
            <person name="Won Y.J."/>
        </authorList>
    </citation>
    <scope>NUCLEOTIDE SEQUENCE [LARGE SCALE GENOMIC DNA]</scope>
    <source>
        <strain evidence="2">Wonlab-2016</strain>
    </source>
</reference>
<gene>
    <name evidence="2" type="ORF">BaRGS_00009104</name>
</gene>
<feature type="region of interest" description="Disordered" evidence="1">
    <location>
        <begin position="1"/>
        <end position="34"/>
    </location>
</feature>
<evidence type="ECO:0000256" key="1">
    <source>
        <dbReference type="SAM" id="MobiDB-lite"/>
    </source>
</evidence>
<name>A0ABD0LK38_9CAEN</name>
<proteinExistence type="predicted"/>
<evidence type="ECO:0000313" key="3">
    <source>
        <dbReference type="Proteomes" id="UP001519460"/>
    </source>
</evidence>